<gene>
    <name evidence="1" type="ORF">GCM10023351_01190</name>
</gene>
<reference evidence="2" key="1">
    <citation type="journal article" date="2019" name="Int. J. Syst. Evol. Microbiol.">
        <title>The Global Catalogue of Microorganisms (GCM) 10K type strain sequencing project: providing services to taxonomists for standard genome sequencing and annotation.</title>
        <authorList>
            <consortium name="The Broad Institute Genomics Platform"/>
            <consortium name="The Broad Institute Genome Sequencing Center for Infectious Disease"/>
            <person name="Wu L."/>
            <person name="Ma J."/>
        </authorList>
    </citation>
    <scope>NUCLEOTIDE SEQUENCE [LARGE SCALE GENOMIC DNA]</scope>
    <source>
        <strain evidence="2">JCM 18537</strain>
    </source>
</reference>
<name>A0ABP8ZQH6_9MICO</name>
<protein>
    <submittedName>
        <fullName evidence="1">Uncharacterized protein</fullName>
    </submittedName>
</protein>
<evidence type="ECO:0000313" key="2">
    <source>
        <dbReference type="Proteomes" id="UP001501645"/>
    </source>
</evidence>
<keyword evidence="2" id="KW-1185">Reference proteome</keyword>
<organism evidence="1 2">
    <name type="scientific">Microbacterium gilvum</name>
    <dbReference type="NCBI Taxonomy" id="1336204"/>
    <lineage>
        <taxon>Bacteria</taxon>
        <taxon>Bacillati</taxon>
        <taxon>Actinomycetota</taxon>
        <taxon>Actinomycetes</taxon>
        <taxon>Micrococcales</taxon>
        <taxon>Microbacteriaceae</taxon>
        <taxon>Microbacterium</taxon>
    </lineage>
</organism>
<dbReference type="EMBL" id="BAABKO010000001">
    <property type="protein sequence ID" value="GAA4762516.1"/>
    <property type="molecule type" value="Genomic_DNA"/>
</dbReference>
<sequence>MPESLDRQESEEEMRVALELLHRTQLRTNSFGPLEPPRRGSVLDQERRHTAYMPIDGMVVAHRARALDNLNVLFTAMVQESGTKVVAWPFALYPLIRASIESAATAMWLIKSERKADRVLRCLQLAFRSVSDARSLSHAIASSPGALLEQEERHARTVERLTELKNTVGQLKQVSLGNPPKYTNILTKVSPPRQAGKKDLSPLLIWKIASSFVHGSEHVMRALSDVRQVTEFEDGLASFELTPSFRMLAVSASACVDLLTDLDTRYEILATRDHARRLIDATLTDGVGEGP</sequence>
<proteinExistence type="predicted"/>
<dbReference type="RefSeq" id="WP_345434858.1">
    <property type="nucleotide sequence ID" value="NZ_BAABKO010000001.1"/>
</dbReference>
<comment type="caution">
    <text evidence="1">The sequence shown here is derived from an EMBL/GenBank/DDBJ whole genome shotgun (WGS) entry which is preliminary data.</text>
</comment>
<accession>A0ABP8ZQH6</accession>
<dbReference type="Proteomes" id="UP001501645">
    <property type="component" value="Unassembled WGS sequence"/>
</dbReference>
<evidence type="ECO:0000313" key="1">
    <source>
        <dbReference type="EMBL" id="GAA4762516.1"/>
    </source>
</evidence>